<dbReference type="PANTHER" id="PTHR30349:SF64">
    <property type="entry name" value="PROPHAGE INTEGRASE INTD-RELATED"/>
    <property type="match status" value="1"/>
</dbReference>
<comment type="caution">
    <text evidence="4">The sequence shown here is derived from an EMBL/GenBank/DDBJ whole genome shotgun (WGS) entry which is preliminary data.</text>
</comment>
<evidence type="ECO:0000256" key="3">
    <source>
        <dbReference type="ARBA" id="ARBA00023172"/>
    </source>
</evidence>
<dbReference type="Gene3D" id="1.10.443.10">
    <property type="entry name" value="Intergrase catalytic core"/>
    <property type="match status" value="1"/>
</dbReference>
<evidence type="ECO:0000256" key="2">
    <source>
        <dbReference type="ARBA" id="ARBA00023125"/>
    </source>
</evidence>
<dbReference type="GO" id="GO:0003677">
    <property type="term" value="F:DNA binding"/>
    <property type="evidence" value="ECO:0007669"/>
    <property type="project" value="UniProtKB-KW"/>
</dbReference>
<protein>
    <submittedName>
        <fullName evidence="4">Tyrosine-type recombinase/integrase</fullName>
    </submittedName>
</protein>
<dbReference type="EMBL" id="WMZA01000001">
    <property type="protein sequence ID" value="MTR61826.1"/>
    <property type="molecule type" value="Genomic_DNA"/>
</dbReference>
<dbReference type="InterPro" id="IPR025269">
    <property type="entry name" value="SAM-like_dom"/>
</dbReference>
<dbReference type="GO" id="GO:0006310">
    <property type="term" value="P:DNA recombination"/>
    <property type="evidence" value="ECO:0007669"/>
    <property type="project" value="UniProtKB-KW"/>
</dbReference>
<dbReference type="RefSeq" id="WP_049504270.1">
    <property type="nucleotide sequence ID" value="NZ_JVGP01000037.1"/>
</dbReference>
<dbReference type="Gene3D" id="1.10.150.130">
    <property type="match status" value="1"/>
</dbReference>
<evidence type="ECO:0000256" key="1">
    <source>
        <dbReference type="ARBA" id="ARBA00008857"/>
    </source>
</evidence>
<gene>
    <name evidence="4" type="ORF">GMC80_00260</name>
</gene>
<dbReference type="Proteomes" id="UP000462658">
    <property type="component" value="Unassembled WGS sequence"/>
</dbReference>
<dbReference type="InterPro" id="IPR011010">
    <property type="entry name" value="DNA_brk_join_enz"/>
</dbReference>
<reference evidence="4 5" key="1">
    <citation type="journal article" date="2019" name="Nat. Med.">
        <title>A library of human gut bacterial isolates paired with longitudinal multiomics data enables mechanistic microbiome research.</title>
        <authorList>
            <person name="Poyet M."/>
            <person name="Groussin M."/>
            <person name="Gibbons S.M."/>
            <person name="Avila-Pacheco J."/>
            <person name="Jiang X."/>
            <person name="Kearney S.M."/>
            <person name="Perrotta A.R."/>
            <person name="Berdy B."/>
            <person name="Zhao S."/>
            <person name="Lieberman T.D."/>
            <person name="Swanson P.K."/>
            <person name="Smith M."/>
            <person name="Roesemann S."/>
            <person name="Alexander J.E."/>
            <person name="Rich S.A."/>
            <person name="Livny J."/>
            <person name="Vlamakis H."/>
            <person name="Clish C."/>
            <person name="Bullock K."/>
            <person name="Deik A."/>
            <person name="Scott J."/>
            <person name="Pierce K.A."/>
            <person name="Xavier R.J."/>
            <person name="Alm E.J."/>
        </authorList>
    </citation>
    <scope>NUCLEOTIDE SEQUENCE [LARGE SCALE GENOMIC DNA]</scope>
    <source>
        <strain evidence="4 5">BIOML-A10</strain>
    </source>
</reference>
<name>A0A6L6LCB5_STRPA</name>
<dbReference type="SUPFAM" id="SSF56349">
    <property type="entry name" value="DNA breaking-rejoining enzymes"/>
    <property type="match status" value="1"/>
</dbReference>
<dbReference type="GO" id="GO:0015074">
    <property type="term" value="P:DNA integration"/>
    <property type="evidence" value="ECO:0007669"/>
    <property type="project" value="InterPro"/>
</dbReference>
<comment type="similarity">
    <text evidence="1">Belongs to the 'phage' integrase family.</text>
</comment>
<evidence type="ECO:0000313" key="4">
    <source>
        <dbReference type="EMBL" id="MTR61826.1"/>
    </source>
</evidence>
<dbReference type="InterPro" id="IPR013762">
    <property type="entry name" value="Integrase-like_cat_sf"/>
</dbReference>
<dbReference type="InterPro" id="IPR050090">
    <property type="entry name" value="Tyrosine_recombinase_XerCD"/>
</dbReference>
<dbReference type="Pfam" id="PF13102">
    <property type="entry name" value="Phage_int_SAM_5"/>
    <property type="match status" value="1"/>
</dbReference>
<dbReference type="AlphaFoldDB" id="A0A6L6LCB5"/>
<dbReference type="PANTHER" id="PTHR30349">
    <property type="entry name" value="PHAGE INTEGRASE-RELATED"/>
    <property type="match status" value="1"/>
</dbReference>
<accession>A0A6L6LCB5</accession>
<keyword evidence="3" id="KW-0233">DNA recombination</keyword>
<dbReference type="InterPro" id="IPR010998">
    <property type="entry name" value="Integrase_recombinase_N"/>
</dbReference>
<organism evidence="4 5">
    <name type="scientific">Streptococcus parasanguinis</name>
    <dbReference type="NCBI Taxonomy" id="1318"/>
    <lineage>
        <taxon>Bacteria</taxon>
        <taxon>Bacillati</taxon>
        <taxon>Bacillota</taxon>
        <taxon>Bacilli</taxon>
        <taxon>Lactobacillales</taxon>
        <taxon>Streptococcaceae</taxon>
        <taxon>Streptococcus</taxon>
    </lineage>
</organism>
<dbReference type="CDD" id="cd01189">
    <property type="entry name" value="INT_ICEBs1_C_like"/>
    <property type="match status" value="1"/>
</dbReference>
<dbReference type="Pfam" id="PF00589">
    <property type="entry name" value="Phage_integrase"/>
    <property type="match status" value="1"/>
</dbReference>
<evidence type="ECO:0000313" key="5">
    <source>
        <dbReference type="Proteomes" id="UP000462658"/>
    </source>
</evidence>
<proteinExistence type="inferred from homology"/>
<keyword evidence="2" id="KW-0238">DNA-binding</keyword>
<dbReference type="InterPro" id="IPR002104">
    <property type="entry name" value="Integrase_catalytic"/>
</dbReference>
<dbReference type="PROSITE" id="PS51898">
    <property type="entry name" value="TYR_RECOMBINASE"/>
    <property type="match status" value="1"/>
</dbReference>
<sequence length="403" mass="47161">MSKKYKCVSRNKKGKIYYEVEFSVDPTTGDRKRFRVKSYKDQFGIDFKTEKQAFDEVCRIRTEYNAKIASASANRPQLDIPFSKFMEDVYLPYYKKTVQPVTYQTAYPQYKTFIEVFADKKLSEINVRECEDFRLSLMEDYSPNYAKGLWCKLKKCLNYAERLEYIESNPCRKLDNPKGEKSKTEFWTVEELDKVLKTFDQTVYEERQFYTAIWLYFMTGMRVSEGLSLKWSDIDLENKVIHIQSTLEYQGNGKYVRKEQTKTRAGMRFLEIDDETVKVLQNWRTVQVYNREDNFVLARFNSPMNKSTLSRMLKRHALVAKVPVITGKGLRHSHDSFMINVLKKDVLYVSARSGRTDKATTLNTYSHFYDRQVVTGGAEITEVLGKFGLTANPATIPPSKETK</sequence>